<dbReference type="GO" id="GO:0016787">
    <property type="term" value="F:hydrolase activity"/>
    <property type="evidence" value="ECO:0007669"/>
    <property type="project" value="UniProtKB-KW"/>
</dbReference>
<dbReference type="PROSITE" id="PS51462">
    <property type="entry name" value="NUDIX"/>
    <property type="match status" value="1"/>
</dbReference>
<dbReference type="Proteomes" id="UP000070299">
    <property type="component" value="Unassembled WGS sequence"/>
</dbReference>
<dbReference type="CDD" id="cd18873">
    <property type="entry name" value="NUDIX_NadM_like"/>
    <property type="match status" value="1"/>
</dbReference>
<dbReference type="AlphaFoldDB" id="A0A136A5T9"/>
<dbReference type="Gene3D" id="1.10.10.10">
    <property type="entry name" value="Winged helix-like DNA-binding domain superfamily/Winged helix DNA-binding domain"/>
    <property type="match status" value="1"/>
</dbReference>
<dbReference type="InterPro" id="IPR000086">
    <property type="entry name" value="NUDIX_hydrolase_dom"/>
</dbReference>
<reference evidence="3" key="1">
    <citation type="submission" date="2016-02" db="EMBL/GenBank/DDBJ databases">
        <authorList>
            <person name="Schultz-Johansen M."/>
            <person name="Glaring M.A."/>
            <person name="Bech P.K."/>
            <person name="Stougaard P."/>
        </authorList>
    </citation>
    <scope>NUCLEOTIDE SEQUENCE [LARGE SCALE GENOMIC DNA]</scope>
    <source>
        <strain evidence="3">S66</strain>
    </source>
</reference>
<feature type="domain" description="Nudix hydrolase" evidence="1">
    <location>
        <begin position="15"/>
        <end position="145"/>
    </location>
</feature>
<sequence length="232" mass="26610">MMQDYDINQFKNPLFTVDSVLFTVIDSVLNVLMVKRLIEPFAGRWGLPGGFVDVDKDDNTDMTARRKLTEKTGLSPRYLEQLQVFSGINRDPRGFSVTSAYYALVAHQAVETRIETVEQASWISVNELPNLAVAFDHKHIIDIAHKRLQQKALYSMVPIYCCPDHFTVGQLKDVIETIIEKEIQRKSLMRRIESSDMFEFVDQKVQSGGRSAQLYRVKKDVSMANFERNLSV</sequence>
<dbReference type="InterPro" id="IPR036388">
    <property type="entry name" value="WH-like_DNA-bd_sf"/>
</dbReference>
<dbReference type="EMBL" id="LSNE01000003">
    <property type="protein sequence ID" value="KXI30490.1"/>
    <property type="molecule type" value="Genomic_DNA"/>
</dbReference>
<dbReference type="SUPFAM" id="SSF55811">
    <property type="entry name" value="Nudix"/>
    <property type="match status" value="1"/>
</dbReference>
<protein>
    <submittedName>
        <fullName evidence="2">NUDIX hydrolase</fullName>
    </submittedName>
</protein>
<evidence type="ECO:0000259" key="1">
    <source>
        <dbReference type="PROSITE" id="PS51462"/>
    </source>
</evidence>
<dbReference type="Pfam" id="PF21906">
    <property type="entry name" value="WHD_NrtR"/>
    <property type="match status" value="1"/>
</dbReference>
<evidence type="ECO:0000313" key="2">
    <source>
        <dbReference type="EMBL" id="KXI30490.1"/>
    </source>
</evidence>
<comment type="caution">
    <text evidence="2">The sequence shown here is derived from an EMBL/GenBank/DDBJ whole genome shotgun (WGS) entry which is preliminary data.</text>
</comment>
<name>A0A136A5T9_9ALTE</name>
<dbReference type="SUPFAM" id="SSF46785">
    <property type="entry name" value="Winged helix' DNA-binding domain"/>
    <property type="match status" value="1"/>
</dbReference>
<accession>A0A136A5T9</accession>
<dbReference type="InterPro" id="IPR036390">
    <property type="entry name" value="WH_DNA-bd_sf"/>
</dbReference>
<keyword evidence="2" id="KW-0378">Hydrolase</keyword>
<dbReference type="Gene3D" id="3.90.79.10">
    <property type="entry name" value="Nucleoside Triphosphate Pyrophosphohydrolase"/>
    <property type="match status" value="1"/>
</dbReference>
<dbReference type="OrthoDB" id="542521at2"/>
<organism evidence="2 3">
    <name type="scientific">Paraglaciecola hydrolytica</name>
    <dbReference type="NCBI Taxonomy" id="1799789"/>
    <lineage>
        <taxon>Bacteria</taxon>
        <taxon>Pseudomonadati</taxon>
        <taxon>Pseudomonadota</taxon>
        <taxon>Gammaproteobacteria</taxon>
        <taxon>Alteromonadales</taxon>
        <taxon>Alteromonadaceae</taxon>
        <taxon>Paraglaciecola</taxon>
    </lineage>
</organism>
<keyword evidence="3" id="KW-1185">Reference proteome</keyword>
<proteinExistence type="predicted"/>
<dbReference type="PANTHER" id="PTHR43736">
    <property type="entry name" value="ADP-RIBOSE PYROPHOSPHATASE"/>
    <property type="match status" value="1"/>
</dbReference>
<dbReference type="PANTHER" id="PTHR43736:SF4">
    <property type="entry name" value="SLR1690 PROTEIN"/>
    <property type="match status" value="1"/>
</dbReference>
<evidence type="ECO:0000313" key="3">
    <source>
        <dbReference type="Proteomes" id="UP000070299"/>
    </source>
</evidence>
<dbReference type="InterPro" id="IPR054105">
    <property type="entry name" value="WHD_NrtR"/>
</dbReference>
<dbReference type="STRING" id="1799789.AX660_05955"/>
<dbReference type="Pfam" id="PF00293">
    <property type="entry name" value="NUDIX"/>
    <property type="match status" value="1"/>
</dbReference>
<gene>
    <name evidence="2" type="ORF">AX660_05955</name>
</gene>
<dbReference type="InterPro" id="IPR015797">
    <property type="entry name" value="NUDIX_hydrolase-like_dom_sf"/>
</dbReference>